<name>A0A9X1LGA5_9FLAO</name>
<comment type="caution">
    <text evidence="1">The sequence shown here is derived from an EMBL/GenBank/DDBJ whole genome shotgun (WGS) entry which is preliminary data.</text>
</comment>
<accession>A0A9X1LGA5</accession>
<reference evidence="1" key="1">
    <citation type="submission" date="2021-10" db="EMBL/GenBank/DDBJ databases">
        <title>Gramella sp. ASW11-100T, isolated from marine sediment.</title>
        <authorList>
            <person name="Xia C."/>
        </authorList>
    </citation>
    <scope>NUCLEOTIDE SEQUENCE</scope>
    <source>
        <strain evidence="1">ASW11-100</strain>
    </source>
</reference>
<proteinExistence type="predicted"/>
<dbReference type="EMBL" id="JAJBZG010000001">
    <property type="protein sequence ID" value="MCB7479850.1"/>
    <property type="molecule type" value="Genomic_DNA"/>
</dbReference>
<evidence type="ECO:0000313" key="2">
    <source>
        <dbReference type="Proteomes" id="UP001139414"/>
    </source>
</evidence>
<organism evidence="1 2">
    <name type="scientific">Christiangramia sediminis</name>
    <dbReference type="NCBI Taxonomy" id="2881336"/>
    <lineage>
        <taxon>Bacteria</taxon>
        <taxon>Pseudomonadati</taxon>
        <taxon>Bacteroidota</taxon>
        <taxon>Flavobacteriia</taxon>
        <taxon>Flavobacteriales</taxon>
        <taxon>Flavobacteriaceae</taxon>
        <taxon>Christiangramia</taxon>
    </lineage>
</organism>
<keyword evidence="2" id="KW-1185">Reference proteome</keyword>
<dbReference type="Proteomes" id="UP001139414">
    <property type="component" value="Unassembled WGS sequence"/>
</dbReference>
<dbReference type="PROSITE" id="PS51257">
    <property type="entry name" value="PROKAR_LIPOPROTEIN"/>
    <property type="match status" value="1"/>
</dbReference>
<protein>
    <submittedName>
        <fullName evidence="1">Uncharacterized protein</fullName>
    </submittedName>
</protein>
<sequence length="211" mass="25030">MKVHYISFLIILTLFSCNHKNKKSVLEQEVYYYPDKEKFEMKTNRSNIFLDSINNYGDLLERIDKVACNDSLPIINYSTKKERFELLPWYECSEYEIISSPTFRSRIFIQNDSILTNFDIKHSIDSLNIILRRHLLNKGKDFNYSDSPRQAGLEVYFDKYTNAKQVKNLLVEISKEFNELSKMTPDTLYLKILFRDRPLKLIPQIPPPKPN</sequence>
<evidence type="ECO:0000313" key="1">
    <source>
        <dbReference type="EMBL" id="MCB7479850.1"/>
    </source>
</evidence>
<gene>
    <name evidence="1" type="ORF">LGQ90_01125</name>
</gene>
<dbReference type="AlphaFoldDB" id="A0A9X1LGA5"/>